<comment type="caution">
    <text evidence="1">The sequence shown here is derived from an EMBL/GenBank/DDBJ whole genome shotgun (WGS) entry which is preliminary data.</text>
</comment>
<organism evidence="1 2">
    <name type="scientific">Ramlibacter alkalitolerans</name>
    <dbReference type="NCBI Taxonomy" id="2039631"/>
    <lineage>
        <taxon>Bacteria</taxon>
        <taxon>Pseudomonadati</taxon>
        <taxon>Pseudomonadota</taxon>
        <taxon>Betaproteobacteria</taxon>
        <taxon>Burkholderiales</taxon>
        <taxon>Comamonadaceae</taxon>
        <taxon>Ramlibacter</taxon>
    </lineage>
</organism>
<dbReference type="EMBL" id="JAEQND010000018">
    <property type="protein sequence ID" value="MBL0428483.1"/>
    <property type="molecule type" value="Genomic_DNA"/>
</dbReference>
<protein>
    <submittedName>
        <fullName evidence="1">Uncharacterized protein</fullName>
    </submittedName>
</protein>
<proteinExistence type="predicted"/>
<keyword evidence="2" id="KW-1185">Reference proteome</keyword>
<dbReference type="Proteomes" id="UP000622707">
    <property type="component" value="Unassembled WGS sequence"/>
</dbReference>
<gene>
    <name evidence="1" type="ORF">JI746_25485</name>
</gene>
<sequence length="101" mass="10319">MELKVHPASVPALEQVVLALREMQVDDSAIAGATFMLGAYLGEILRSVRGGNWCGGTDGDLLLKIGATTYAPVAKVPKFAANPAGGDGLGFYASAVLAGEV</sequence>
<evidence type="ECO:0000313" key="2">
    <source>
        <dbReference type="Proteomes" id="UP000622707"/>
    </source>
</evidence>
<evidence type="ECO:0000313" key="1">
    <source>
        <dbReference type="EMBL" id="MBL0428483.1"/>
    </source>
</evidence>
<reference evidence="1 2" key="1">
    <citation type="journal article" date="2017" name="Int. J. Syst. Evol. Microbiol.">
        <title>Ramlibacter alkalitolerans sp. nov., alkali-tolerant bacterium isolated from soil of ginseng.</title>
        <authorList>
            <person name="Lee D.H."/>
            <person name="Cha C.J."/>
        </authorList>
    </citation>
    <scope>NUCLEOTIDE SEQUENCE [LARGE SCALE GENOMIC DNA]</scope>
    <source>
        <strain evidence="1 2">KACC 19305</strain>
    </source>
</reference>
<name>A0ABS1JVZ3_9BURK</name>
<accession>A0ABS1JVZ3</accession>